<dbReference type="EMBL" id="JABBFO010000007">
    <property type="protein sequence ID" value="MBT0727471.1"/>
    <property type="molecule type" value="Genomic_DNA"/>
</dbReference>
<keyword evidence="2" id="KW-1185">Reference proteome</keyword>
<reference evidence="1 2" key="1">
    <citation type="submission" date="2020-04" db="EMBL/GenBank/DDBJ databases">
        <title>Genome sequencing of Rosenbergiella species.</title>
        <authorList>
            <person name="Alvarez-Perez S."/>
            <person name="Lievens B."/>
        </authorList>
    </citation>
    <scope>NUCLEOTIDE SEQUENCE [LARGE SCALE GENOMIC DNA]</scope>
    <source>
        <strain evidence="1 2">CdVSA20.1</strain>
    </source>
</reference>
<dbReference type="RefSeq" id="WP_214213763.1">
    <property type="nucleotide sequence ID" value="NZ_JABBFO010000007.1"/>
</dbReference>
<comment type="caution">
    <text evidence="1">The sequence shown here is derived from an EMBL/GenBank/DDBJ whole genome shotgun (WGS) entry which is preliminary data.</text>
</comment>
<proteinExistence type="predicted"/>
<sequence>MHLSIAKAIILTRLHKEAQAKDILGKIMACVGSVKRRLVEENASAL</sequence>
<dbReference type="Proteomes" id="UP000786875">
    <property type="component" value="Unassembled WGS sequence"/>
</dbReference>
<protein>
    <submittedName>
        <fullName evidence="1">Uncharacterized protein</fullName>
    </submittedName>
</protein>
<gene>
    <name evidence="1" type="ORF">HGT73_08745</name>
</gene>
<evidence type="ECO:0000313" key="1">
    <source>
        <dbReference type="EMBL" id="MBT0727471.1"/>
    </source>
</evidence>
<organism evidence="1 2">
    <name type="scientific">Rosenbergiella australiborealis</name>
    <dbReference type="NCBI Taxonomy" id="1544696"/>
    <lineage>
        <taxon>Bacteria</taxon>
        <taxon>Pseudomonadati</taxon>
        <taxon>Pseudomonadota</taxon>
        <taxon>Gammaproteobacteria</taxon>
        <taxon>Enterobacterales</taxon>
        <taxon>Erwiniaceae</taxon>
        <taxon>Rosenbergiella</taxon>
    </lineage>
</organism>
<name>A0ABS5T553_9GAMM</name>
<accession>A0ABS5T553</accession>
<evidence type="ECO:0000313" key="2">
    <source>
        <dbReference type="Proteomes" id="UP000786875"/>
    </source>
</evidence>